<keyword evidence="2" id="KW-0812">Transmembrane</keyword>
<feature type="compositionally biased region" description="Acidic residues" evidence="1">
    <location>
        <begin position="53"/>
        <end position="68"/>
    </location>
</feature>
<dbReference type="GeneID" id="25319537"/>
<protein>
    <submittedName>
        <fullName evidence="3">Uncharacterized protein</fullName>
    </submittedName>
</protein>
<dbReference type="STRING" id="1408163.A0A0F4YKP0"/>
<feature type="region of interest" description="Disordered" evidence="1">
    <location>
        <begin position="235"/>
        <end position="264"/>
    </location>
</feature>
<dbReference type="EMBL" id="LASV01000419">
    <property type="protein sequence ID" value="KKA18794.1"/>
    <property type="molecule type" value="Genomic_DNA"/>
</dbReference>
<evidence type="ECO:0000313" key="3">
    <source>
        <dbReference type="EMBL" id="KKA18794.1"/>
    </source>
</evidence>
<evidence type="ECO:0000256" key="2">
    <source>
        <dbReference type="SAM" id="Phobius"/>
    </source>
</evidence>
<sequence length="618" mass="69896">MDEDRISERSWDALAERSLPAYMQETSSSGRFTSRRRMLSRNRKSLTVRYGDDDAVDVDDDDSDDDDEIQRAQPVPSSTTPIFIPVPATATVTITAAAAAATPERDCYLKDQASTTSQDADACKKYHSSPSNDHYQSSALQTGAEKAGLVVGLTVGLSMIVCLIVFLTLRRKYRPGFTLWSCLTRRKRSSEFDDRKWAPLGDGGDGAVWPDKSKARPVTMTVQELDAGLVETVARKPSLRERDSESNTVTASEKATENTTRPAQARLTIETRSSGSWRTENEKELLDLMRESESESDPPPTAKTRRPWMSYFSWSTAPTTPACSSNRETMMTDDSEPPRFRSISSWVNYQSERQQRQRQRQTSGVVLLPPPIVERRILTNPNPKPNYIHNKSHHQPQLKILNPLYVHTYYSVPKYSKDCPLYWYSKVTTDYYGEKERESSPVLVGRQAAKYSVRTNKGFVTYLRPIYLSRYLSERAQQQHGLNTYAYLKSVLHVLASSDLVQGTTKLGSQSLEVAKSEVMVQCLSFELYSIVDSMPYRVNGQRRRIPRNGCENRLPQMAYFGPKRAILRNATRLAAVDNECCRASNYRVPLCKPQVESHLVLGVHRMDFESATPSLLD</sequence>
<keyword evidence="2" id="KW-1133">Transmembrane helix</keyword>
<accession>A0A0F4YKP0</accession>
<evidence type="ECO:0000313" key="4">
    <source>
        <dbReference type="Proteomes" id="UP000053958"/>
    </source>
</evidence>
<evidence type="ECO:0000256" key="1">
    <source>
        <dbReference type="SAM" id="MobiDB-lite"/>
    </source>
</evidence>
<dbReference type="Proteomes" id="UP000053958">
    <property type="component" value="Unassembled WGS sequence"/>
</dbReference>
<proteinExistence type="predicted"/>
<comment type="caution">
    <text evidence="3">The sequence shown here is derived from an EMBL/GenBank/DDBJ whole genome shotgun (WGS) entry which is preliminary data.</text>
</comment>
<feature type="compositionally biased region" description="Polar residues" evidence="1">
    <location>
        <begin position="319"/>
        <end position="329"/>
    </location>
</feature>
<gene>
    <name evidence="3" type="ORF">T310_7261</name>
</gene>
<organism evidence="3 4">
    <name type="scientific">Rasamsonia emersonii (strain ATCC 16479 / CBS 393.64 / IMI 116815)</name>
    <dbReference type="NCBI Taxonomy" id="1408163"/>
    <lineage>
        <taxon>Eukaryota</taxon>
        <taxon>Fungi</taxon>
        <taxon>Dikarya</taxon>
        <taxon>Ascomycota</taxon>
        <taxon>Pezizomycotina</taxon>
        <taxon>Eurotiomycetes</taxon>
        <taxon>Eurotiomycetidae</taxon>
        <taxon>Eurotiales</taxon>
        <taxon>Trichocomaceae</taxon>
        <taxon>Rasamsonia</taxon>
    </lineage>
</organism>
<reference evidence="3 4" key="1">
    <citation type="submission" date="2015-04" db="EMBL/GenBank/DDBJ databases">
        <authorList>
            <person name="Heijne W.H."/>
            <person name="Fedorova N.D."/>
            <person name="Nierman W.C."/>
            <person name="Vollebregt A.W."/>
            <person name="Zhao Z."/>
            <person name="Wu L."/>
            <person name="Kumar M."/>
            <person name="Stam H."/>
            <person name="van den Berg M.A."/>
            <person name="Pel H.J."/>
        </authorList>
    </citation>
    <scope>NUCLEOTIDE SEQUENCE [LARGE SCALE GENOMIC DNA]</scope>
    <source>
        <strain evidence="3 4">CBS 393.64</strain>
    </source>
</reference>
<feature type="transmembrane region" description="Helical" evidence="2">
    <location>
        <begin position="147"/>
        <end position="169"/>
    </location>
</feature>
<name>A0A0F4YKP0_RASE3</name>
<dbReference type="OrthoDB" id="5411141at2759"/>
<feature type="region of interest" description="Disordered" evidence="1">
    <location>
        <begin position="319"/>
        <end position="339"/>
    </location>
</feature>
<dbReference type="AlphaFoldDB" id="A0A0F4YKP0"/>
<dbReference type="RefSeq" id="XP_013325406.1">
    <property type="nucleotide sequence ID" value="XM_013469952.1"/>
</dbReference>
<keyword evidence="2" id="KW-0472">Membrane</keyword>
<keyword evidence="4" id="KW-1185">Reference proteome</keyword>
<feature type="region of interest" description="Disordered" evidence="1">
    <location>
        <begin position="51"/>
        <end position="82"/>
    </location>
</feature>
<feature type="compositionally biased region" description="Polar residues" evidence="1">
    <location>
        <begin position="246"/>
        <end position="262"/>
    </location>
</feature>